<dbReference type="RefSeq" id="WP_268882592.1">
    <property type="nucleotide sequence ID" value="NZ_CP114029.1"/>
</dbReference>
<dbReference type="InterPro" id="IPR003772">
    <property type="entry name" value="YceD"/>
</dbReference>
<sequence length="193" mass="20805">MDGERTSPLHLQLQVGALSRDGGRIDFSASPAECARVAAALEIENVASIRAELIARPFRKDGARVSGRLHAVVVQKSIVTLEPVKQTIDEPFDATFVRGTRRPVDPLAADVGEIFVDPEADDPPETFSGDSIDLGERLFEALSLALDPYPRRAGESLASRPDAPPEPEQDDDEVVSPFAVLSNFSRSKDGGKD</sequence>
<organism evidence="2 3">
    <name type="scientific">Jiella pelagia</name>
    <dbReference type="NCBI Taxonomy" id="2986949"/>
    <lineage>
        <taxon>Bacteria</taxon>
        <taxon>Pseudomonadati</taxon>
        <taxon>Pseudomonadota</taxon>
        <taxon>Alphaproteobacteria</taxon>
        <taxon>Hyphomicrobiales</taxon>
        <taxon>Aurantimonadaceae</taxon>
        <taxon>Jiella</taxon>
    </lineage>
</organism>
<accession>A0ABY7C2W3</accession>
<name>A0ABY7C2W3_9HYPH</name>
<dbReference type="EMBL" id="CP114029">
    <property type="protein sequence ID" value="WAP70137.1"/>
    <property type="molecule type" value="Genomic_DNA"/>
</dbReference>
<dbReference type="Proteomes" id="UP001164020">
    <property type="component" value="Chromosome"/>
</dbReference>
<feature type="compositionally biased region" description="Acidic residues" evidence="1">
    <location>
        <begin position="165"/>
        <end position="174"/>
    </location>
</feature>
<keyword evidence="3" id="KW-1185">Reference proteome</keyword>
<evidence type="ECO:0000313" key="2">
    <source>
        <dbReference type="EMBL" id="WAP70137.1"/>
    </source>
</evidence>
<feature type="region of interest" description="Disordered" evidence="1">
    <location>
        <begin position="150"/>
        <end position="193"/>
    </location>
</feature>
<reference evidence="2" key="1">
    <citation type="submission" date="2022-12" db="EMBL/GenBank/DDBJ databases">
        <title>Jiella pelagia sp. nov., isolated from phosphonate enriched culture of Northwest Pacific surface seawater.</title>
        <authorList>
            <person name="Shin D.Y."/>
            <person name="Hwang C.Y."/>
        </authorList>
    </citation>
    <scope>NUCLEOTIDE SEQUENCE</scope>
    <source>
        <strain evidence="2">HL-NP1</strain>
    </source>
</reference>
<gene>
    <name evidence="2" type="ORF">OH818_08420</name>
</gene>
<protein>
    <submittedName>
        <fullName evidence="2">DUF177 domain-containing protein</fullName>
    </submittedName>
</protein>
<proteinExistence type="predicted"/>
<dbReference type="Pfam" id="PF02620">
    <property type="entry name" value="YceD"/>
    <property type="match status" value="1"/>
</dbReference>
<evidence type="ECO:0000256" key="1">
    <source>
        <dbReference type="SAM" id="MobiDB-lite"/>
    </source>
</evidence>
<evidence type="ECO:0000313" key="3">
    <source>
        <dbReference type="Proteomes" id="UP001164020"/>
    </source>
</evidence>